<reference evidence="4 5" key="1">
    <citation type="journal article" date="2023" name="Hortic Res">
        <title>Pangenome of water caltrop reveals structural variations and asymmetric subgenome divergence after allopolyploidization.</title>
        <authorList>
            <person name="Zhang X."/>
            <person name="Chen Y."/>
            <person name="Wang L."/>
            <person name="Yuan Y."/>
            <person name="Fang M."/>
            <person name="Shi L."/>
            <person name="Lu R."/>
            <person name="Comes H.P."/>
            <person name="Ma Y."/>
            <person name="Chen Y."/>
            <person name="Huang G."/>
            <person name="Zhou Y."/>
            <person name="Zheng Z."/>
            <person name="Qiu Y."/>
        </authorList>
    </citation>
    <scope>NUCLEOTIDE SEQUENCE [LARGE SCALE GENOMIC DNA]</scope>
    <source>
        <tissue evidence="4">Roots</tissue>
    </source>
</reference>
<feature type="compositionally biased region" description="Polar residues" evidence="1">
    <location>
        <begin position="107"/>
        <end position="120"/>
    </location>
</feature>
<evidence type="ECO:0000256" key="1">
    <source>
        <dbReference type="SAM" id="MobiDB-lite"/>
    </source>
</evidence>
<feature type="compositionally biased region" description="Basic and acidic residues" evidence="1">
    <location>
        <begin position="553"/>
        <end position="566"/>
    </location>
</feature>
<dbReference type="PANTHER" id="PTHR46634">
    <property type="entry name" value="M REDUCTASE II SUBUNIT GAMMA, PUTATIVE (DUF3741)-RELATED"/>
    <property type="match status" value="1"/>
</dbReference>
<feature type="region of interest" description="Disordered" evidence="1">
    <location>
        <begin position="107"/>
        <end position="134"/>
    </location>
</feature>
<feature type="compositionally biased region" description="Basic and acidic residues" evidence="1">
    <location>
        <begin position="125"/>
        <end position="134"/>
    </location>
</feature>
<feature type="domain" description="DUF4378" evidence="3">
    <location>
        <begin position="719"/>
        <end position="872"/>
    </location>
</feature>
<feature type="compositionally biased region" description="Polar residues" evidence="1">
    <location>
        <begin position="598"/>
        <end position="610"/>
    </location>
</feature>
<dbReference type="EMBL" id="JAXIOK010000007">
    <property type="protein sequence ID" value="KAK4765850.1"/>
    <property type="molecule type" value="Genomic_DNA"/>
</dbReference>
<gene>
    <name evidence="4" type="ORF">SAY87_007492</name>
</gene>
<organism evidence="4 5">
    <name type="scientific">Trapa incisa</name>
    <dbReference type="NCBI Taxonomy" id="236973"/>
    <lineage>
        <taxon>Eukaryota</taxon>
        <taxon>Viridiplantae</taxon>
        <taxon>Streptophyta</taxon>
        <taxon>Embryophyta</taxon>
        <taxon>Tracheophyta</taxon>
        <taxon>Spermatophyta</taxon>
        <taxon>Magnoliopsida</taxon>
        <taxon>eudicotyledons</taxon>
        <taxon>Gunneridae</taxon>
        <taxon>Pentapetalae</taxon>
        <taxon>rosids</taxon>
        <taxon>malvids</taxon>
        <taxon>Myrtales</taxon>
        <taxon>Lythraceae</taxon>
        <taxon>Trapa</taxon>
    </lineage>
</organism>
<proteinExistence type="predicted"/>
<evidence type="ECO:0000259" key="3">
    <source>
        <dbReference type="Pfam" id="PF14309"/>
    </source>
</evidence>
<feature type="domain" description="DUF3741" evidence="2">
    <location>
        <begin position="192"/>
        <end position="236"/>
    </location>
</feature>
<evidence type="ECO:0000259" key="2">
    <source>
        <dbReference type="Pfam" id="PF12552"/>
    </source>
</evidence>
<name>A0AAN7KMD8_9MYRT</name>
<evidence type="ECO:0000313" key="5">
    <source>
        <dbReference type="Proteomes" id="UP001345219"/>
    </source>
</evidence>
<feature type="compositionally biased region" description="Polar residues" evidence="1">
    <location>
        <begin position="623"/>
        <end position="636"/>
    </location>
</feature>
<feature type="region of interest" description="Disordered" evidence="1">
    <location>
        <begin position="500"/>
        <end position="535"/>
    </location>
</feature>
<dbReference type="Proteomes" id="UP001345219">
    <property type="component" value="Chromosome 7"/>
</dbReference>
<dbReference type="InterPro" id="IPR022212">
    <property type="entry name" value="DUF3741"/>
</dbReference>
<keyword evidence="5" id="KW-1185">Reference proteome</keyword>
<dbReference type="PANTHER" id="PTHR46634:SF3">
    <property type="entry name" value="M REDUCTASE II SUBUNIT GAMMA, PUTATIVE (DUF3741)-RELATED"/>
    <property type="match status" value="1"/>
</dbReference>
<dbReference type="Pfam" id="PF14309">
    <property type="entry name" value="DUF4378"/>
    <property type="match status" value="1"/>
</dbReference>
<dbReference type="Pfam" id="PF12552">
    <property type="entry name" value="DUF3741"/>
    <property type="match status" value="1"/>
</dbReference>
<sequence length="908" mass="102005">MVNLFDVTAGLAKNKLLIDRRHCDGSHVTRSLSDVSVMVEPSNMDQTMSDSRRSSCKKSNVTSIKMLIAQEMSKEIDFKKSSPNLVAKLMGLDALSIHLPNSITERSQTKSYLQQRGSLNHSRRRVEYSHHERSLSDDQMQLRFHEYQEHGNYKDVYNVLQQSEKGTFEKKKSLGKERNSDALREKKMALVREKFLEAKCLAPDAKLRHSKEFKDAVEVLSSNRDLFLKILQEPNSLFSKHIHQYHSIPAPPQSKCITILKPSKMIYDDKNSKYLTKKLAHVSPGGTGWDQCLPGYSSPYGCPTQPTRIVVLKPSHGKSCDVKSVVPILSSSAEMLQAECFSEKVDDIEETREVTKEITRQMCENLVAHRRDEPLISSVFSNGYIGDDSSFNRSGNDYLDGSLSDSEVVTPTPRHSWDFIDRSGSQYAASSFSHASHSPESSVCREAKKRISKRWALIASKQNCLEQRHSQKITSTLGEMLVLSDRKNWVTLEKNRDSSRFQESVEPISLPTNSVNKEEPRSDSPKSLSMSESLPLSSSVYGNQLNVQVLEPEIAKPEEHTKRDPGKSSPEWRVSNLFCSMSRKSSKDKDSQLKDVSQPGSAETICSSEYSPEKMDSFGTDVPTGNLSEANEQPSPISVLDQSFLDEKTTPESWGKQASSSQMFKSNLIDKSPLIGSLVRTLSWDAPHAENASPCTLRSGTACLNRAEEEEDENDWLCFIQNLLSAADIEGKDPSDSSTSTWYSRENSSLRDKIMALDERCPLPKTMPRQMRSYRKLALDFVSSVIVEMMGIGGVHKGPISAEQVWAQMKWWFMKEAREKEDGGGGSRDSLLVEKVMRYEMVGRWCVDNMRVEVESIGQEVEGKLLQELVDDAVGDMSALCECIGHQCGRGINDRSQLLDAVQNKNTH</sequence>
<comment type="caution">
    <text evidence="4">The sequence shown here is derived from an EMBL/GenBank/DDBJ whole genome shotgun (WGS) entry which is preliminary data.</text>
</comment>
<feature type="region of interest" description="Disordered" evidence="1">
    <location>
        <begin position="553"/>
        <end position="637"/>
    </location>
</feature>
<dbReference type="AlphaFoldDB" id="A0AAN7KMD8"/>
<feature type="compositionally biased region" description="Low complexity" evidence="1">
    <location>
        <begin position="525"/>
        <end position="535"/>
    </location>
</feature>
<dbReference type="InterPro" id="IPR025486">
    <property type="entry name" value="DUF4378"/>
</dbReference>
<evidence type="ECO:0000313" key="4">
    <source>
        <dbReference type="EMBL" id="KAK4765850.1"/>
    </source>
</evidence>
<protein>
    <submittedName>
        <fullName evidence="4">Uncharacterized protein</fullName>
    </submittedName>
</protein>
<accession>A0AAN7KMD8</accession>